<name>A0A8J9VFZ9_BRALA</name>
<organism evidence="2 3">
    <name type="scientific">Branchiostoma lanceolatum</name>
    <name type="common">Common lancelet</name>
    <name type="synonym">Amphioxus lanceolatum</name>
    <dbReference type="NCBI Taxonomy" id="7740"/>
    <lineage>
        <taxon>Eukaryota</taxon>
        <taxon>Metazoa</taxon>
        <taxon>Chordata</taxon>
        <taxon>Cephalochordata</taxon>
        <taxon>Leptocardii</taxon>
        <taxon>Amphioxiformes</taxon>
        <taxon>Branchiostomatidae</taxon>
        <taxon>Branchiostoma</taxon>
    </lineage>
</organism>
<feature type="region of interest" description="Disordered" evidence="1">
    <location>
        <begin position="47"/>
        <end position="106"/>
    </location>
</feature>
<proteinExistence type="predicted"/>
<gene>
    <name evidence="2" type="primary">Hypp5744</name>
    <name evidence="2" type="ORF">BLAG_LOCUS3533</name>
</gene>
<dbReference type="Proteomes" id="UP000838412">
    <property type="component" value="Chromosome 10"/>
</dbReference>
<evidence type="ECO:0000313" key="3">
    <source>
        <dbReference type="Proteomes" id="UP000838412"/>
    </source>
</evidence>
<protein>
    <submittedName>
        <fullName evidence="2">Hypp5744 protein</fullName>
    </submittedName>
</protein>
<evidence type="ECO:0000256" key="1">
    <source>
        <dbReference type="SAM" id="MobiDB-lite"/>
    </source>
</evidence>
<evidence type="ECO:0000313" key="2">
    <source>
        <dbReference type="EMBL" id="CAH1239169.1"/>
    </source>
</evidence>
<sequence length="135" mass="15195">MWPLNSSKGNDFNHESEGWIVVGLAFLATIFDIISQAIKKLEDKIEEEAAAEEDTSEGEKTGEDNLRRDVGDTENQSDGSSKDQNMQTNEEDKKGTFTPVARYLQGSTRRPRVPLIMIVDNPATGRQARQHVWQM</sequence>
<dbReference type="EMBL" id="OV696695">
    <property type="protein sequence ID" value="CAH1239169.1"/>
    <property type="molecule type" value="Genomic_DNA"/>
</dbReference>
<feature type="compositionally biased region" description="Polar residues" evidence="1">
    <location>
        <begin position="73"/>
        <end position="88"/>
    </location>
</feature>
<accession>A0A8J9VFZ9</accession>
<reference evidence="2" key="1">
    <citation type="submission" date="2022-01" db="EMBL/GenBank/DDBJ databases">
        <authorList>
            <person name="Braso-Vives M."/>
        </authorList>
    </citation>
    <scope>NUCLEOTIDE SEQUENCE</scope>
</reference>
<dbReference type="AlphaFoldDB" id="A0A8J9VFZ9"/>
<feature type="compositionally biased region" description="Acidic residues" evidence="1">
    <location>
        <begin position="47"/>
        <end position="56"/>
    </location>
</feature>
<keyword evidence="3" id="KW-1185">Reference proteome</keyword>
<feature type="compositionally biased region" description="Basic and acidic residues" evidence="1">
    <location>
        <begin position="57"/>
        <end position="71"/>
    </location>
</feature>